<dbReference type="Proteomes" id="UP000199771">
    <property type="component" value="Unassembled WGS sequence"/>
</dbReference>
<dbReference type="AlphaFoldDB" id="A0A1I2HC27"/>
<evidence type="ECO:0000256" key="1">
    <source>
        <dbReference type="ARBA" id="ARBA00022516"/>
    </source>
</evidence>
<protein>
    <submittedName>
        <fullName evidence="5">Acyl carrier protein phosphodiesterase</fullName>
    </submittedName>
</protein>
<organism evidence="5 6">
    <name type="scientific">Fontimonas thermophila</name>
    <dbReference type="NCBI Taxonomy" id="1076937"/>
    <lineage>
        <taxon>Bacteria</taxon>
        <taxon>Pseudomonadati</taxon>
        <taxon>Pseudomonadota</taxon>
        <taxon>Gammaproteobacteria</taxon>
        <taxon>Nevskiales</taxon>
        <taxon>Nevskiaceae</taxon>
        <taxon>Fontimonas</taxon>
    </lineage>
</organism>
<dbReference type="PANTHER" id="PTHR38764">
    <property type="entry name" value="ACYL CARRIER PROTEIN PHOSPHODIESTERASE"/>
    <property type="match status" value="1"/>
</dbReference>
<keyword evidence="2" id="KW-0378">Hydrolase</keyword>
<keyword evidence="1" id="KW-0444">Lipid biosynthesis</keyword>
<proteinExistence type="predicted"/>
<dbReference type="STRING" id="1076937.SAMN04488120_101305"/>
<keyword evidence="3" id="KW-0443">Lipid metabolism</keyword>
<keyword evidence="4" id="KW-0275">Fatty acid biosynthesis</keyword>
<sequence length="205" mass="22165">MNFLAHLWLAERTGTSLAGAILGDVVRGADLSAYPPELALGIRLHRRIDARTDRHPQIRALRSGFAAGARRYAGIVIDLACDHALAADWSSHSAEPLAVFCQRAAVAVARQARWFEYAGGCAPDAERFAALLRSYAEPSGIDQAFARIARRLRAPAPLLAAASDWPRHARALQAGLPTLLAELVADVADLTSSDERSADTLCYRR</sequence>
<name>A0A1I2HC27_9GAMM</name>
<keyword evidence="4" id="KW-0276">Fatty acid metabolism</keyword>
<dbReference type="PANTHER" id="PTHR38764:SF1">
    <property type="entry name" value="ACYL CARRIER PROTEIN PHOSPHODIESTERASE"/>
    <property type="match status" value="1"/>
</dbReference>
<dbReference type="GO" id="GO:0006633">
    <property type="term" value="P:fatty acid biosynthetic process"/>
    <property type="evidence" value="ECO:0007669"/>
    <property type="project" value="UniProtKB-KW"/>
</dbReference>
<accession>A0A1I2HC27</accession>
<dbReference type="OrthoDB" id="8442777at2"/>
<evidence type="ECO:0000256" key="3">
    <source>
        <dbReference type="ARBA" id="ARBA00023098"/>
    </source>
</evidence>
<dbReference type="Pfam" id="PF04336">
    <property type="entry name" value="ACP_PD"/>
    <property type="match status" value="1"/>
</dbReference>
<evidence type="ECO:0000313" key="6">
    <source>
        <dbReference type="Proteomes" id="UP000199771"/>
    </source>
</evidence>
<evidence type="ECO:0000256" key="4">
    <source>
        <dbReference type="ARBA" id="ARBA00023160"/>
    </source>
</evidence>
<evidence type="ECO:0000256" key="2">
    <source>
        <dbReference type="ARBA" id="ARBA00022801"/>
    </source>
</evidence>
<gene>
    <name evidence="5" type="ORF">SAMN04488120_101305</name>
</gene>
<dbReference type="RefSeq" id="WP_159431038.1">
    <property type="nucleotide sequence ID" value="NZ_FOOC01000001.1"/>
</dbReference>
<dbReference type="InterPro" id="IPR007431">
    <property type="entry name" value="ACP_PD"/>
</dbReference>
<evidence type="ECO:0000313" key="5">
    <source>
        <dbReference type="EMBL" id="SFF27089.1"/>
    </source>
</evidence>
<reference evidence="5" key="1">
    <citation type="submission" date="2016-10" db="EMBL/GenBank/DDBJ databases">
        <authorList>
            <person name="de Groot N.N."/>
        </authorList>
    </citation>
    <scope>NUCLEOTIDE SEQUENCE [LARGE SCALE GENOMIC DNA]</scope>
    <source>
        <strain evidence="5">DSM 23609</strain>
    </source>
</reference>
<keyword evidence="6" id="KW-1185">Reference proteome</keyword>
<dbReference type="EMBL" id="FOOC01000001">
    <property type="protein sequence ID" value="SFF27089.1"/>
    <property type="molecule type" value="Genomic_DNA"/>
</dbReference>
<dbReference type="GO" id="GO:0008770">
    <property type="term" value="F:[acyl-carrier-protein] phosphodiesterase activity"/>
    <property type="evidence" value="ECO:0007669"/>
    <property type="project" value="InterPro"/>
</dbReference>